<name>A0ABV7GN69_9RHOB</name>
<accession>A0ABV7GN69</accession>
<reference evidence="3" key="1">
    <citation type="journal article" date="2019" name="Int. J. Syst. Evol. Microbiol.">
        <title>The Global Catalogue of Microorganisms (GCM) 10K type strain sequencing project: providing services to taxonomists for standard genome sequencing and annotation.</title>
        <authorList>
            <consortium name="The Broad Institute Genomics Platform"/>
            <consortium name="The Broad Institute Genome Sequencing Center for Infectious Disease"/>
            <person name="Wu L."/>
            <person name="Ma J."/>
        </authorList>
    </citation>
    <scope>NUCLEOTIDE SEQUENCE [LARGE SCALE GENOMIC DNA]</scope>
    <source>
        <strain evidence="3">KCTC 52366</strain>
    </source>
</reference>
<sequence length="175" mass="19886">MSTTPAGWEGILNEGETILWQGRPGHRLVIGVGQIAAMIFGLFFSGFALLWMILAAQAGGFFWMFGLIHFSVGLSIGVLPPFWSAWSRRHTWYTLTDRRAFIATDIPLMGRKLKDYPIDTQTPLTWDDGERGNVWFANEYRKTKNGSRKIPIGFERIPDARKVYDLCRKVKSSAE</sequence>
<gene>
    <name evidence="2" type="ORF">ACFOGP_05350</name>
</gene>
<keyword evidence="1" id="KW-0812">Transmembrane</keyword>
<protein>
    <submittedName>
        <fullName evidence="2">Aspartate carbamoyltransferase catalytic subunit</fullName>
    </submittedName>
</protein>
<feature type="transmembrane region" description="Helical" evidence="1">
    <location>
        <begin position="60"/>
        <end position="83"/>
    </location>
</feature>
<keyword evidence="1" id="KW-0472">Membrane</keyword>
<comment type="caution">
    <text evidence="2">The sequence shown here is derived from an EMBL/GenBank/DDBJ whole genome shotgun (WGS) entry which is preliminary data.</text>
</comment>
<evidence type="ECO:0000313" key="3">
    <source>
        <dbReference type="Proteomes" id="UP001595632"/>
    </source>
</evidence>
<proteinExistence type="predicted"/>
<evidence type="ECO:0000313" key="2">
    <source>
        <dbReference type="EMBL" id="MFC3142123.1"/>
    </source>
</evidence>
<dbReference type="Proteomes" id="UP001595632">
    <property type="component" value="Unassembled WGS sequence"/>
</dbReference>
<feature type="transmembrane region" description="Helical" evidence="1">
    <location>
        <begin position="28"/>
        <end position="54"/>
    </location>
</feature>
<dbReference type="RefSeq" id="WP_275631640.1">
    <property type="nucleotide sequence ID" value="NZ_JARGYD010000002.1"/>
</dbReference>
<keyword evidence="3" id="KW-1185">Reference proteome</keyword>
<keyword evidence="1" id="KW-1133">Transmembrane helix</keyword>
<evidence type="ECO:0000256" key="1">
    <source>
        <dbReference type="SAM" id="Phobius"/>
    </source>
</evidence>
<organism evidence="2 3">
    <name type="scientific">Psychromarinibacter halotolerans</name>
    <dbReference type="NCBI Taxonomy" id="1775175"/>
    <lineage>
        <taxon>Bacteria</taxon>
        <taxon>Pseudomonadati</taxon>
        <taxon>Pseudomonadota</taxon>
        <taxon>Alphaproteobacteria</taxon>
        <taxon>Rhodobacterales</taxon>
        <taxon>Paracoccaceae</taxon>
        <taxon>Psychromarinibacter</taxon>
    </lineage>
</organism>
<dbReference type="EMBL" id="JBHRTB010000010">
    <property type="protein sequence ID" value="MFC3142123.1"/>
    <property type="molecule type" value="Genomic_DNA"/>
</dbReference>